<sequence length="109" mass="11430">MDELLWGAVISSVVLVAAGVLVWWLWGSCGRALTGAVGTVVGGILSLVPLLVMPDQDVALRTSFVILVATVVWLLGWVLASGIRAQRLAREAEAEAQALVGARRAAPRA</sequence>
<feature type="transmembrane region" description="Helical" evidence="1">
    <location>
        <begin position="33"/>
        <end position="52"/>
    </location>
</feature>
<organism evidence="2 3">
    <name type="scientific">Microbacterium alkaliflavum</name>
    <dbReference type="NCBI Taxonomy" id="3248839"/>
    <lineage>
        <taxon>Bacteria</taxon>
        <taxon>Bacillati</taxon>
        <taxon>Actinomycetota</taxon>
        <taxon>Actinomycetes</taxon>
        <taxon>Micrococcales</taxon>
        <taxon>Microbacteriaceae</taxon>
        <taxon>Microbacterium</taxon>
    </lineage>
</organism>
<dbReference type="RefSeq" id="WP_396639050.1">
    <property type="nucleotide sequence ID" value="NZ_JBIQWL010000001.1"/>
</dbReference>
<feature type="transmembrane region" description="Helical" evidence="1">
    <location>
        <begin position="58"/>
        <end position="80"/>
    </location>
</feature>
<accession>A0ABW7Q2P4</accession>
<evidence type="ECO:0000313" key="3">
    <source>
        <dbReference type="Proteomes" id="UP001610861"/>
    </source>
</evidence>
<name>A0ABW7Q2P4_9MICO</name>
<gene>
    <name evidence="2" type="ORF">ACH3VR_01875</name>
</gene>
<dbReference type="Proteomes" id="UP001610861">
    <property type="component" value="Unassembled WGS sequence"/>
</dbReference>
<evidence type="ECO:0000256" key="1">
    <source>
        <dbReference type="SAM" id="Phobius"/>
    </source>
</evidence>
<comment type="caution">
    <text evidence="2">The sequence shown here is derived from an EMBL/GenBank/DDBJ whole genome shotgun (WGS) entry which is preliminary data.</text>
</comment>
<keyword evidence="1" id="KW-0472">Membrane</keyword>
<feature type="transmembrane region" description="Helical" evidence="1">
    <location>
        <begin position="6"/>
        <end position="26"/>
    </location>
</feature>
<reference evidence="2 3" key="1">
    <citation type="submission" date="2024-09" db="EMBL/GenBank/DDBJ databases">
        <authorList>
            <person name="Pan X."/>
        </authorList>
    </citation>
    <scope>NUCLEOTIDE SEQUENCE [LARGE SCALE GENOMIC DNA]</scope>
    <source>
        <strain evidence="2 3">B2969</strain>
    </source>
</reference>
<protein>
    <submittedName>
        <fullName evidence="2">Uncharacterized protein</fullName>
    </submittedName>
</protein>
<dbReference type="EMBL" id="JBIQWL010000001">
    <property type="protein sequence ID" value="MFH8249101.1"/>
    <property type="molecule type" value="Genomic_DNA"/>
</dbReference>
<keyword evidence="1" id="KW-0812">Transmembrane</keyword>
<keyword evidence="1" id="KW-1133">Transmembrane helix</keyword>
<proteinExistence type="predicted"/>
<keyword evidence="3" id="KW-1185">Reference proteome</keyword>
<evidence type="ECO:0000313" key="2">
    <source>
        <dbReference type="EMBL" id="MFH8249101.1"/>
    </source>
</evidence>